<proteinExistence type="predicted"/>
<reference evidence="2 3" key="1">
    <citation type="submission" date="2015-09" db="EMBL/GenBank/DDBJ databases">
        <authorList>
            <consortium name="Pathogen Informatics"/>
        </authorList>
    </citation>
    <scope>NUCLEOTIDE SEQUENCE [LARGE SCALE GENOMIC DNA]</scope>
    <source>
        <strain evidence="2 3">2789STDY5834856</strain>
    </source>
</reference>
<dbReference type="RefSeq" id="WP_055268450.1">
    <property type="nucleotide sequence ID" value="NZ_CABIXQ010000038.1"/>
</dbReference>
<dbReference type="InterPro" id="IPR008136">
    <property type="entry name" value="CinA_C"/>
</dbReference>
<dbReference type="Pfam" id="PF02464">
    <property type="entry name" value="CinA"/>
    <property type="match status" value="1"/>
</dbReference>
<protein>
    <submittedName>
        <fullName evidence="2">Competence damage-inducible protein A</fullName>
    </submittedName>
</protein>
<evidence type="ECO:0000313" key="2">
    <source>
        <dbReference type="EMBL" id="CUP25573.1"/>
    </source>
</evidence>
<dbReference type="SUPFAM" id="SSF142433">
    <property type="entry name" value="CinA-like"/>
    <property type="match status" value="1"/>
</dbReference>
<gene>
    <name evidence="2" type="primary">cinA</name>
    <name evidence="2" type="ORF">ERS852471_03284</name>
</gene>
<evidence type="ECO:0000259" key="1">
    <source>
        <dbReference type="Pfam" id="PF02464"/>
    </source>
</evidence>
<evidence type="ECO:0000313" key="3">
    <source>
        <dbReference type="Proteomes" id="UP000095594"/>
    </source>
</evidence>
<accession>A0A174LN91</accession>
<dbReference type="Proteomes" id="UP000095594">
    <property type="component" value="Unassembled WGS sequence"/>
</dbReference>
<dbReference type="Gene3D" id="3.90.950.20">
    <property type="entry name" value="CinA-like"/>
    <property type="match status" value="1"/>
</dbReference>
<feature type="domain" description="CinA C-terminal" evidence="1">
    <location>
        <begin position="9"/>
        <end position="160"/>
    </location>
</feature>
<name>A0A174LN91_9CLOT</name>
<sequence>MKNIDINKDLEYIIGEILIKNHLTISTAESCTGGMVAAKLISYPGISAAYLEGSVTYSNEAKISRLGVREETLLQYGAVSEETAREMVNGIAKVSGSKVAISTTGLAGPGGGSIEKPVGLVYIGIYLNGETVVKKFNFTGERNEIRKETTISALKMLIDLLTKRGYL</sequence>
<dbReference type="InterPro" id="IPR036653">
    <property type="entry name" value="CinA-like_C"/>
</dbReference>
<organism evidence="2 3">
    <name type="scientific">Clostridium disporicum</name>
    <dbReference type="NCBI Taxonomy" id="84024"/>
    <lineage>
        <taxon>Bacteria</taxon>
        <taxon>Bacillati</taxon>
        <taxon>Bacillota</taxon>
        <taxon>Clostridia</taxon>
        <taxon>Eubacteriales</taxon>
        <taxon>Clostridiaceae</taxon>
        <taxon>Clostridium</taxon>
    </lineage>
</organism>
<dbReference type="EMBL" id="CYZX01000038">
    <property type="protein sequence ID" value="CUP25573.1"/>
    <property type="molecule type" value="Genomic_DNA"/>
</dbReference>
<dbReference type="AlphaFoldDB" id="A0A174LN91"/>
<dbReference type="NCBIfam" id="TIGR00199">
    <property type="entry name" value="PncC_domain"/>
    <property type="match status" value="1"/>
</dbReference>
<dbReference type="OrthoDB" id="9801454at2"/>